<dbReference type="Pfam" id="PF13167">
    <property type="entry name" value="GTP-bdg_N"/>
    <property type="match status" value="1"/>
</dbReference>
<dbReference type="NCBIfam" id="NF008280">
    <property type="entry name" value="PRK11058.1"/>
    <property type="match status" value="1"/>
</dbReference>
<dbReference type="GO" id="GO:0005525">
    <property type="term" value="F:GTP binding"/>
    <property type="evidence" value="ECO:0007669"/>
    <property type="project" value="UniProtKB-KW"/>
</dbReference>
<evidence type="ECO:0000259" key="5">
    <source>
        <dbReference type="PROSITE" id="PS51705"/>
    </source>
</evidence>
<dbReference type="InterPro" id="IPR006073">
    <property type="entry name" value="GTP-bd"/>
</dbReference>
<sequence>QNEADLVLVDITLSPVQERNLEKLCGCRVLDRTALILDIFSQRARSYEGMLQVELAQLRHLATRLVRGWTHLERQQGGIGMRGPGETQLETDRRLLAIRVKKLKSRLAKVVKQRNQGRNSRKQSGTKMIAFVGYTNAGKSTLFNRLTAAKVYVADQLFATLDPTVKKLLGITGSQVVASDTVGFVRDLPHDLVAAFQATLQETVEADLLIHVIDSNNPEHDGHIIEVKSVLQQIKADKIPVIEVYNKIDLSQVNAKVNTDETGLLTQCWLSAQTGVGVQMLLQAIEEHFNRTHVQKDILLPAHLAKLRAIFYQLDAIRADSFNDDNSWSLKVELAPKKWKMLAARNDECGKFIHTIL</sequence>
<dbReference type="CDD" id="cd01878">
    <property type="entry name" value="HflX"/>
    <property type="match status" value="1"/>
</dbReference>
<protein>
    <submittedName>
        <fullName evidence="6">Ribosome LSU-associated GTP-binding protein HflX</fullName>
    </submittedName>
</protein>
<proteinExistence type="inferred from homology"/>
<accession>A0A3B0V9V8</accession>
<evidence type="ECO:0000256" key="3">
    <source>
        <dbReference type="ARBA" id="ARBA00022842"/>
    </source>
</evidence>
<keyword evidence="2" id="KW-0547">Nucleotide-binding</keyword>
<dbReference type="HAMAP" id="MF_00900">
    <property type="entry name" value="GTPase_HflX"/>
    <property type="match status" value="1"/>
</dbReference>
<dbReference type="EMBL" id="UOEW01000238">
    <property type="protein sequence ID" value="VAW39641.1"/>
    <property type="molecule type" value="Genomic_DNA"/>
</dbReference>
<dbReference type="InterPro" id="IPR032305">
    <property type="entry name" value="GTP-bd_M"/>
</dbReference>
<dbReference type="Gene3D" id="3.40.50.11060">
    <property type="entry name" value="GTPase HflX, N-terminal domain"/>
    <property type="match status" value="1"/>
</dbReference>
<dbReference type="Gene3D" id="3.40.50.300">
    <property type="entry name" value="P-loop containing nucleotide triphosphate hydrolases"/>
    <property type="match status" value="1"/>
</dbReference>
<dbReference type="NCBIfam" id="TIGR03156">
    <property type="entry name" value="GTP_HflX"/>
    <property type="match status" value="1"/>
</dbReference>
<feature type="domain" description="Hflx-type G" evidence="5">
    <location>
        <begin position="127"/>
        <end position="293"/>
    </location>
</feature>
<dbReference type="InterPro" id="IPR025121">
    <property type="entry name" value="GTPase_HflX_N"/>
</dbReference>
<dbReference type="SUPFAM" id="SSF52540">
    <property type="entry name" value="P-loop containing nucleoside triphosphate hydrolases"/>
    <property type="match status" value="1"/>
</dbReference>
<keyword evidence="3" id="KW-0460">Magnesium</keyword>
<feature type="non-terminal residue" evidence="6">
    <location>
        <position position="1"/>
    </location>
</feature>
<evidence type="ECO:0000256" key="4">
    <source>
        <dbReference type="ARBA" id="ARBA00023134"/>
    </source>
</evidence>
<dbReference type="GO" id="GO:0043022">
    <property type="term" value="F:ribosome binding"/>
    <property type="evidence" value="ECO:0007669"/>
    <property type="project" value="TreeGrafter"/>
</dbReference>
<keyword evidence="4" id="KW-0342">GTP-binding</keyword>
<name>A0A3B0V9V8_9ZZZZ</name>
<organism evidence="6">
    <name type="scientific">hydrothermal vent metagenome</name>
    <dbReference type="NCBI Taxonomy" id="652676"/>
    <lineage>
        <taxon>unclassified sequences</taxon>
        <taxon>metagenomes</taxon>
        <taxon>ecological metagenomes</taxon>
    </lineage>
</organism>
<dbReference type="PRINTS" id="PR00326">
    <property type="entry name" value="GTP1OBG"/>
</dbReference>
<evidence type="ECO:0000313" key="6">
    <source>
        <dbReference type="EMBL" id="VAW39641.1"/>
    </source>
</evidence>
<dbReference type="Pfam" id="PF16360">
    <property type="entry name" value="GTP-bdg_M"/>
    <property type="match status" value="1"/>
</dbReference>
<dbReference type="InterPro" id="IPR042108">
    <property type="entry name" value="GTPase_HflX_N_sf"/>
</dbReference>
<dbReference type="InterPro" id="IPR016496">
    <property type="entry name" value="GTPase_HflX"/>
</dbReference>
<dbReference type="GO" id="GO:0005737">
    <property type="term" value="C:cytoplasm"/>
    <property type="evidence" value="ECO:0007669"/>
    <property type="project" value="TreeGrafter"/>
</dbReference>
<dbReference type="GO" id="GO:0046872">
    <property type="term" value="F:metal ion binding"/>
    <property type="evidence" value="ECO:0007669"/>
    <property type="project" value="UniProtKB-KW"/>
</dbReference>
<gene>
    <name evidence="6" type="ORF">MNBD_GAMMA01-64</name>
</gene>
<reference evidence="6" key="1">
    <citation type="submission" date="2018-06" db="EMBL/GenBank/DDBJ databases">
        <authorList>
            <person name="Zhirakovskaya E."/>
        </authorList>
    </citation>
    <scope>NUCLEOTIDE SEQUENCE</scope>
</reference>
<dbReference type="Gene3D" id="6.10.250.2860">
    <property type="match status" value="1"/>
</dbReference>
<dbReference type="InterPro" id="IPR030394">
    <property type="entry name" value="G_HFLX_dom"/>
</dbReference>
<dbReference type="Pfam" id="PF01926">
    <property type="entry name" value="MMR_HSR1"/>
    <property type="match status" value="1"/>
</dbReference>
<dbReference type="InterPro" id="IPR027417">
    <property type="entry name" value="P-loop_NTPase"/>
</dbReference>
<evidence type="ECO:0000256" key="1">
    <source>
        <dbReference type="ARBA" id="ARBA00022723"/>
    </source>
</evidence>
<dbReference type="PROSITE" id="PS51705">
    <property type="entry name" value="G_HFLX"/>
    <property type="match status" value="1"/>
</dbReference>
<evidence type="ECO:0000256" key="2">
    <source>
        <dbReference type="ARBA" id="ARBA00022741"/>
    </source>
</evidence>
<dbReference type="PANTHER" id="PTHR10229">
    <property type="entry name" value="GTP-BINDING PROTEIN HFLX"/>
    <property type="match status" value="1"/>
</dbReference>
<keyword evidence="1" id="KW-0479">Metal-binding</keyword>
<dbReference type="AlphaFoldDB" id="A0A3B0V9V8"/>
<dbReference type="PANTHER" id="PTHR10229:SF0">
    <property type="entry name" value="GTP-BINDING PROTEIN 6-RELATED"/>
    <property type="match status" value="1"/>
</dbReference>
<dbReference type="PIRSF" id="PIRSF006809">
    <property type="entry name" value="GTP-binding_hflX_prd"/>
    <property type="match status" value="1"/>
</dbReference>